<evidence type="ECO:0000256" key="2">
    <source>
        <dbReference type="ARBA" id="ARBA00004777"/>
    </source>
</evidence>
<dbReference type="PROSITE" id="PS50970">
    <property type="entry name" value="HCY"/>
    <property type="match status" value="1"/>
</dbReference>
<dbReference type="Gene3D" id="3.20.20.220">
    <property type="match status" value="1"/>
</dbReference>
<evidence type="ECO:0000256" key="6">
    <source>
        <dbReference type="ARBA" id="ARBA00022827"/>
    </source>
</evidence>
<reference evidence="10" key="2">
    <citation type="submission" date="2021-09" db="EMBL/GenBank/DDBJ databases">
        <authorList>
            <person name="Gilroy R."/>
        </authorList>
    </citation>
    <scope>NUCLEOTIDE SEQUENCE</scope>
    <source>
        <strain evidence="10">CHK171-7178</strain>
    </source>
</reference>
<dbReference type="InterPro" id="IPR036589">
    <property type="entry name" value="HCY_dom_sf"/>
</dbReference>
<keyword evidence="5 8" id="KW-0808">Transferase</keyword>
<keyword evidence="6" id="KW-0274">FAD</keyword>
<dbReference type="GO" id="GO:0006555">
    <property type="term" value="P:methionine metabolic process"/>
    <property type="evidence" value="ECO:0007669"/>
    <property type="project" value="InterPro"/>
</dbReference>
<feature type="binding site" evidence="8">
    <location>
        <position position="268"/>
    </location>
    <ligand>
        <name>Zn(2+)</name>
        <dbReference type="ChEBI" id="CHEBI:29105"/>
    </ligand>
</feature>
<feature type="binding site" evidence="8">
    <location>
        <position position="202"/>
    </location>
    <ligand>
        <name>Zn(2+)</name>
        <dbReference type="ChEBI" id="CHEBI:29105"/>
    </ligand>
</feature>
<evidence type="ECO:0000256" key="3">
    <source>
        <dbReference type="ARBA" id="ARBA00022603"/>
    </source>
</evidence>
<dbReference type="SUPFAM" id="SSF51730">
    <property type="entry name" value="FAD-linked oxidoreductase"/>
    <property type="match status" value="1"/>
</dbReference>
<dbReference type="InterPro" id="IPR003726">
    <property type="entry name" value="HCY_dom"/>
</dbReference>
<dbReference type="CDD" id="cd00537">
    <property type="entry name" value="MTHFR"/>
    <property type="match status" value="1"/>
</dbReference>
<dbReference type="Proteomes" id="UP000698173">
    <property type="component" value="Unassembled WGS sequence"/>
</dbReference>
<dbReference type="GO" id="GO:0008168">
    <property type="term" value="F:methyltransferase activity"/>
    <property type="evidence" value="ECO:0007669"/>
    <property type="project" value="UniProtKB-UniRule"/>
</dbReference>
<dbReference type="Gene3D" id="3.20.20.330">
    <property type="entry name" value="Homocysteine-binding-like domain"/>
    <property type="match status" value="1"/>
</dbReference>
<sequence>MSKLLDTMKERILIGDGAMGTLLYSHGVDLCFEELNLTHPDQVLHIHQAYIEAGADIIQTNTYGANYIKLARHGLEDSVKKINKAAVQIAKKAAGENTFILGTIGGIHGSRTSIGTKDEIKRSFREQLYCLLLEGVDGLLLETYYDFDELTTVLKIAREETDLPIITNVSMHEAGVLQNGLELADALQQLEDLGADIVGINCRLGPHHMLKSLETVPVMKRALLSVYPNASYPGYKDGKLFYENEPEYFEKIALNFRKEGVSLIGGCCGTTPEHIQALVKGLPNRKPIIEKLVKKKEAKIEATESKTNGMQTPTLLETVKKRHSIIVELDAPKHLNTTKFFEGAQALKDAGVDAITLADNSLATPRICNASMASLVKQKIGVTPLVHVTCRDRNLIGLQSHLMGLHTLGITELLAITGDPTKIGDFPGATSVFDVTSFELIQLIKQFNEGISKSGKSLQQKTSFTVAAAFNPNVRHLDRAVERLEKKIEAGADYFITQPIYSKEKIIEVYEATKHIDTPIYIGIMPLTSSQNAEFLHNEVPGIKLTDQVRARMALSNGNREQSTREGLEVSRELIDVALEHFHGIYLITPFMRYDMTVNLTEYIHSRVDAVVAREVIQTESIVY</sequence>
<reference evidence="10" key="1">
    <citation type="journal article" date="2021" name="PeerJ">
        <title>Extensive microbial diversity within the chicken gut microbiome revealed by metagenomics and culture.</title>
        <authorList>
            <person name="Gilroy R."/>
            <person name="Ravi A."/>
            <person name="Getino M."/>
            <person name="Pursley I."/>
            <person name="Horton D.L."/>
            <person name="Alikhan N.F."/>
            <person name="Baker D."/>
            <person name="Gharbi K."/>
            <person name="Hall N."/>
            <person name="Watson M."/>
            <person name="Adriaenssens E.M."/>
            <person name="Foster-Nyarko E."/>
            <person name="Jarju S."/>
            <person name="Secka A."/>
            <person name="Antonio M."/>
            <person name="Oren A."/>
            <person name="Chaudhuri R.R."/>
            <person name="La Ragione R."/>
            <person name="Hildebrand F."/>
            <person name="Pallen M.J."/>
        </authorList>
    </citation>
    <scope>NUCLEOTIDE SEQUENCE</scope>
    <source>
        <strain evidence="10">CHK171-7178</strain>
    </source>
</reference>
<keyword evidence="7 10" id="KW-0560">Oxidoreductase</keyword>
<dbReference type="FunFam" id="3.20.20.220:FF:000007">
    <property type="entry name" value="Bifunctional homocysteine S-methyltransferase/methylenetetrahydrofolate reductase"/>
    <property type="match status" value="1"/>
</dbReference>
<comment type="cofactor">
    <cofactor evidence="8">
        <name>Zn(2+)</name>
        <dbReference type="ChEBI" id="CHEBI:29105"/>
    </cofactor>
</comment>
<evidence type="ECO:0000256" key="1">
    <source>
        <dbReference type="ARBA" id="ARBA00001974"/>
    </source>
</evidence>
<comment type="cofactor">
    <cofactor evidence="1">
        <name>FAD</name>
        <dbReference type="ChEBI" id="CHEBI:57692"/>
    </cofactor>
</comment>
<keyword evidence="3 8" id="KW-0489">Methyltransferase</keyword>
<feature type="binding site" evidence="8">
    <location>
        <position position="267"/>
    </location>
    <ligand>
        <name>Zn(2+)</name>
        <dbReference type="ChEBI" id="CHEBI:29105"/>
    </ligand>
</feature>
<dbReference type="Pfam" id="PF02219">
    <property type="entry name" value="MTHFR"/>
    <property type="match status" value="1"/>
</dbReference>
<evidence type="ECO:0000256" key="5">
    <source>
        <dbReference type="ARBA" id="ARBA00022679"/>
    </source>
</evidence>
<evidence type="ECO:0000259" key="9">
    <source>
        <dbReference type="PROSITE" id="PS50970"/>
    </source>
</evidence>
<organism evidence="10 11">
    <name type="scientific">Sporosarcina psychrophila</name>
    <name type="common">Bacillus psychrophilus</name>
    <dbReference type="NCBI Taxonomy" id="1476"/>
    <lineage>
        <taxon>Bacteria</taxon>
        <taxon>Bacillati</taxon>
        <taxon>Bacillota</taxon>
        <taxon>Bacilli</taxon>
        <taxon>Bacillales</taxon>
        <taxon>Caryophanaceae</taxon>
        <taxon>Sporosarcina</taxon>
    </lineage>
</organism>
<dbReference type="Pfam" id="PF02574">
    <property type="entry name" value="S-methyl_trans"/>
    <property type="match status" value="1"/>
</dbReference>
<dbReference type="NCBIfam" id="NF006396">
    <property type="entry name" value="PRK08645.1"/>
    <property type="match status" value="1"/>
</dbReference>
<dbReference type="InterPro" id="IPR029041">
    <property type="entry name" value="FAD-linked_oxidoreductase-like"/>
</dbReference>
<dbReference type="SUPFAM" id="SSF82282">
    <property type="entry name" value="Homocysteine S-methyltransferase"/>
    <property type="match status" value="1"/>
</dbReference>
<accession>A0A921FX55</accession>
<evidence type="ECO:0000313" key="10">
    <source>
        <dbReference type="EMBL" id="HJF31134.1"/>
    </source>
</evidence>
<comment type="caution">
    <text evidence="10">The sequence shown here is derived from an EMBL/GenBank/DDBJ whole genome shotgun (WGS) entry which is preliminary data.</text>
</comment>
<dbReference type="InterPro" id="IPR003171">
    <property type="entry name" value="Mehydrof_redctse-like"/>
</dbReference>
<dbReference type="GO" id="GO:0004489">
    <property type="term" value="F:methylenetetrahydrofolate reductase [NAD(P)H] activity"/>
    <property type="evidence" value="ECO:0007669"/>
    <property type="project" value="UniProtKB-EC"/>
</dbReference>
<keyword evidence="4" id="KW-0285">Flavoprotein</keyword>
<evidence type="ECO:0000256" key="8">
    <source>
        <dbReference type="PROSITE-ProRule" id="PRU00333"/>
    </source>
</evidence>
<keyword evidence="8" id="KW-0479">Metal-binding</keyword>
<dbReference type="PANTHER" id="PTHR11103:SF18">
    <property type="entry name" value="SLR1189 PROTEIN"/>
    <property type="match status" value="1"/>
</dbReference>
<dbReference type="GO" id="GO:0032259">
    <property type="term" value="P:methylation"/>
    <property type="evidence" value="ECO:0007669"/>
    <property type="project" value="UniProtKB-KW"/>
</dbReference>
<proteinExistence type="predicted"/>
<dbReference type="AlphaFoldDB" id="A0A921FX55"/>
<dbReference type="GO" id="GO:0046872">
    <property type="term" value="F:metal ion binding"/>
    <property type="evidence" value="ECO:0007669"/>
    <property type="project" value="UniProtKB-KW"/>
</dbReference>
<dbReference type="EMBL" id="DYWT01000086">
    <property type="protein sequence ID" value="HJF31134.1"/>
    <property type="molecule type" value="Genomic_DNA"/>
</dbReference>
<evidence type="ECO:0000313" key="11">
    <source>
        <dbReference type="Proteomes" id="UP000698173"/>
    </source>
</evidence>
<dbReference type="EC" id="1.5.1.20" evidence="10"/>
<gene>
    <name evidence="10" type="ORF">K8V56_05050</name>
</gene>
<evidence type="ECO:0000256" key="4">
    <source>
        <dbReference type="ARBA" id="ARBA00022630"/>
    </source>
</evidence>
<name>A0A921FX55_SPOPS</name>
<comment type="pathway">
    <text evidence="2">One-carbon metabolism; tetrahydrofolate interconversion.</text>
</comment>
<evidence type="ECO:0000256" key="7">
    <source>
        <dbReference type="ARBA" id="ARBA00023002"/>
    </source>
</evidence>
<dbReference type="EC" id="2.1.1.10" evidence="10"/>
<keyword evidence="8" id="KW-0862">Zinc</keyword>
<dbReference type="PANTHER" id="PTHR11103">
    <property type="entry name" value="SLR1189 PROTEIN"/>
    <property type="match status" value="1"/>
</dbReference>
<feature type="domain" description="Hcy-binding" evidence="9">
    <location>
        <begin position="1"/>
        <end position="282"/>
    </location>
</feature>
<protein>
    <submittedName>
        <fullName evidence="10">Bifunctional homocysteine S-methyltransferase/methylenetetrahydrofolate reductase</fullName>
        <ecNumber evidence="10">1.5.1.20</ecNumber>
        <ecNumber evidence="10">2.1.1.10</ecNumber>
    </submittedName>
</protein>